<feature type="domain" description="NTP pyrophosphohydrolase MazG-like" evidence="5">
    <location>
        <begin position="158"/>
        <end position="220"/>
    </location>
</feature>
<evidence type="ECO:0000256" key="2">
    <source>
        <dbReference type="ARBA" id="ARBA00061115"/>
    </source>
</evidence>
<dbReference type="AlphaFoldDB" id="A0A3M9NGM6"/>
<dbReference type="InterPro" id="IPR004518">
    <property type="entry name" value="MazG-like_dom"/>
</dbReference>
<dbReference type="SUPFAM" id="SSF101386">
    <property type="entry name" value="all-alpha NTP pyrophosphatases"/>
    <property type="match status" value="2"/>
</dbReference>
<dbReference type="GO" id="GO:0047693">
    <property type="term" value="F:ATP diphosphatase activity"/>
    <property type="evidence" value="ECO:0007669"/>
    <property type="project" value="UniProtKB-EC"/>
</dbReference>
<protein>
    <recommendedName>
        <fullName evidence="4">Nucleoside triphosphate pyrophosphohydrolase</fullName>
        <ecNumber evidence="3">3.6.1.8</ecNumber>
    </recommendedName>
</protein>
<dbReference type="Pfam" id="PF03819">
    <property type="entry name" value="MazG"/>
    <property type="match status" value="2"/>
</dbReference>
<dbReference type="OrthoDB" id="9808939at2"/>
<evidence type="ECO:0000256" key="4">
    <source>
        <dbReference type="ARBA" id="ARBA00074799"/>
    </source>
</evidence>
<dbReference type="NCBIfam" id="NF007113">
    <property type="entry name" value="PRK09562.1"/>
    <property type="match status" value="1"/>
</dbReference>
<dbReference type="CDD" id="cd11528">
    <property type="entry name" value="NTP-PPase_MazG_Nterm"/>
    <property type="match status" value="1"/>
</dbReference>
<organism evidence="6 7">
    <name type="scientific">Hanamia caeni</name>
    <dbReference type="NCBI Taxonomy" id="2294116"/>
    <lineage>
        <taxon>Bacteria</taxon>
        <taxon>Pseudomonadati</taxon>
        <taxon>Bacteroidota</taxon>
        <taxon>Chitinophagia</taxon>
        <taxon>Chitinophagales</taxon>
        <taxon>Chitinophagaceae</taxon>
        <taxon>Hanamia</taxon>
    </lineage>
</organism>
<dbReference type="RefSeq" id="WP_123120430.1">
    <property type="nucleotide sequence ID" value="NZ_RJJR01000006.1"/>
</dbReference>
<dbReference type="GO" id="GO:0006950">
    <property type="term" value="P:response to stress"/>
    <property type="evidence" value="ECO:0007669"/>
    <property type="project" value="UniProtKB-ARBA"/>
</dbReference>
<evidence type="ECO:0000259" key="5">
    <source>
        <dbReference type="Pfam" id="PF03819"/>
    </source>
</evidence>
<comment type="caution">
    <text evidence="6">The sequence shown here is derived from an EMBL/GenBank/DDBJ whole genome shotgun (WGS) entry which is preliminary data.</text>
</comment>
<dbReference type="InterPro" id="IPR048015">
    <property type="entry name" value="NTP-PPase_MazG-like_N"/>
</dbReference>
<dbReference type="GO" id="GO:0046052">
    <property type="term" value="P:UTP catabolic process"/>
    <property type="evidence" value="ECO:0007669"/>
    <property type="project" value="TreeGrafter"/>
</dbReference>
<dbReference type="FunFam" id="1.10.287.1080:FF:000001">
    <property type="entry name" value="Nucleoside triphosphate pyrophosphohydrolase"/>
    <property type="match status" value="1"/>
</dbReference>
<dbReference type="InterPro" id="IPR048011">
    <property type="entry name" value="NTP-PPase_MazG-like_C"/>
</dbReference>
<gene>
    <name evidence="6" type="ORF">EFY79_09310</name>
</gene>
<sequence>MKSPTDITRLVEIMDELREKCPWDKKQNIHTLRQQTIEETYELADAITEENWVAIKEELGDLLLHIVFYSKIGNEQNRFTLQEVIDTICGKLIKRHPHIYGDVVVNNEEDVKKNWEQIKLKEGKKSVLSGVPNSLPAMVKAMRIQEKVKQVGFEWATKEQVWEKVEEEQQELLEAVQSGNQKDIEEEAGDLFFSIINYVRFLNVDAENCLELTNKKFISRFRRMEQIVQERGKDLVEMTLPEMDAVWNEIKKQNTQI</sequence>
<comment type="similarity">
    <text evidence="2">Belongs to the nucleoside triphosphate pyrophosphohydrolase family.</text>
</comment>
<dbReference type="EC" id="3.6.1.8" evidence="3"/>
<dbReference type="Gene3D" id="1.10.287.1080">
    <property type="entry name" value="MazG-like"/>
    <property type="match status" value="2"/>
</dbReference>
<dbReference type="PANTHER" id="PTHR30522">
    <property type="entry name" value="NUCLEOSIDE TRIPHOSPHATE PYROPHOSPHOHYDROLASE"/>
    <property type="match status" value="1"/>
</dbReference>
<dbReference type="GO" id="GO:0046047">
    <property type="term" value="P:TTP catabolic process"/>
    <property type="evidence" value="ECO:0007669"/>
    <property type="project" value="TreeGrafter"/>
</dbReference>
<name>A0A3M9NGM6_9BACT</name>
<accession>A0A3M9NGM6</accession>
<keyword evidence="7" id="KW-1185">Reference proteome</keyword>
<dbReference type="EMBL" id="RJJR01000006">
    <property type="protein sequence ID" value="RNI36946.1"/>
    <property type="molecule type" value="Genomic_DNA"/>
</dbReference>
<dbReference type="NCBIfam" id="TIGR00444">
    <property type="entry name" value="mazG"/>
    <property type="match status" value="1"/>
</dbReference>
<evidence type="ECO:0000256" key="1">
    <source>
        <dbReference type="ARBA" id="ARBA00052141"/>
    </source>
</evidence>
<dbReference type="InterPro" id="IPR011551">
    <property type="entry name" value="NTP_PyrPHydrolase_MazG"/>
</dbReference>
<evidence type="ECO:0000256" key="3">
    <source>
        <dbReference type="ARBA" id="ARBA00066372"/>
    </source>
</evidence>
<keyword evidence="6" id="KW-0378">Hydrolase</keyword>
<dbReference type="GO" id="GO:0046076">
    <property type="term" value="P:dTTP catabolic process"/>
    <property type="evidence" value="ECO:0007669"/>
    <property type="project" value="TreeGrafter"/>
</dbReference>
<dbReference type="CDD" id="cd11529">
    <property type="entry name" value="NTP-PPase_MazG_Cterm"/>
    <property type="match status" value="1"/>
</dbReference>
<dbReference type="PANTHER" id="PTHR30522:SF0">
    <property type="entry name" value="NUCLEOSIDE TRIPHOSPHATE PYROPHOSPHOHYDROLASE"/>
    <property type="match status" value="1"/>
</dbReference>
<dbReference type="GO" id="GO:0006203">
    <property type="term" value="P:dGTP catabolic process"/>
    <property type="evidence" value="ECO:0007669"/>
    <property type="project" value="TreeGrafter"/>
</dbReference>
<dbReference type="Proteomes" id="UP000267223">
    <property type="component" value="Unassembled WGS sequence"/>
</dbReference>
<evidence type="ECO:0000313" key="7">
    <source>
        <dbReference type="Proteomes" id="UP000267223"/>
    </source>
</evidence>
<proteinExistence type="inferred from homology"/>
<evidence type="ECO:0000313" key="6">
    <source>
        <dbReference type="EMBL" id="RNI36946.1"/>
    </source>
</evidence>
<feature type="domain" description="NTP pyrophosphohydrolase MazG-like" evidence="5">
    <location>
        <begin position="27"/>
        <end position="99"/>
    </location>
</feature>
<dbReference type="FunFam" id="1.10.287.1080:FF:000003">
    <property type="entry name" value="Nucleoside triphosphate pyrophosphohydrolase"/>
    <property type="match status" value="1"/>
</dbReference>
<dbReference type="GO" id="GO:0046061">
    <property type="term" value="P:dATP catabolic process"/>
    <property type="evidence" value="ECO:0007669"/>
    <property type="project" value="TreeGrafter"/>
</dbReference>
<comment type="catalytic activity">
    <reaction evidence="1">
        <text>ATP + H2O = AMP + diphosphate + H(+)</text>
        <dbReference type="Rhea" id="RHEA:14245"/>
        <dbReference type="ChEBI" id="CHEBI:15377"/>
        <dbReference type="ChEBI" id="CHEBI:15378"/>
        <dbReference type="ChEBI" id="CHEBI:30616"/>
        <dbReference type="ChEBI" id="CHEBI:33019"/>
        <dbReference type="ChEBI" id="CHEBI:456215"/>
        <dbReference type="EC" id="3.6.1.8"/>
    </reaction>
</comment>
<reference evidence="6 7" key="1">
    <citation type="submission" date="2018-11" db="EMBL/GenBank/DDBJ databases">
        <title>Draft genome sequence of Ferruginibacter sp. BO-59.</title>
        <authorList>
            <person name="Im W.T."/>
        </authorList>
    </citation>
    <scope>NUCLEOTIDE SEQUENCE [LARGE SCALE GENOMIC DNA]</scope>
    <source>
        <strain evidence="6 7">BO-59</strain>
    </source>
</reference>
<dbReference type="GO" id="GO:0046081">
    <property type="term" value="P:dUTP catabolic process"/>
    <property type="evidence" value="ECO:0007669"/>
    <property type="project" value="TreeGrafter"/>
</dbReference>